<evidence type="ECO:0000256" key="4">
    <source>
        <dbReference type="ARBA" id="ARBA00023242"/>
    </source>
</evidence>
<dbReference type="InterPro" id="IPR039924">
    <property type="entry name" value="ICln/Lot5/Saf5"/>
</dbReference>
<sequence>MEVLRTAPEASTFVPIAEHQSRTPSSFHDGPAVLHYQSQRCKVVILERDLVANPALNALHGANAANGSAEDEEKEVSIEDVQTWVTSEKFLFFSPAASAGVSIPYPSISLHAIQRLRVPGTDAEVQGLYMQIATPSAPAEDDEEQCITLTVVPPATESTTDEEPEETPTQMLYNAVSACSNLHPDPVEPGDEDEDESKFLSTEEHGQALFQLGRDALDSSNGDLPPPVEGSSGWITADNMHEFFDEDGNWIAQGEPPAFPLGPGAGTVRERENGEENGEEESDETKWRRTE</sequence>
<comment type="subcellular location">
    <subcellularLocation>
        <location evidence="2">Cytoplasm</location>
    </subcellularLocation>
    <subcellularLocation>
        <location evidence="1">Nucleus</location>
    </subcellularLocation>
</comment>
<dbReference type="Gene3D" id="2.30.29.30">
    <property type="entry name" value="Pleckstrin-homology domain (PH domain)/Phosphotyrosine-binding domain (PTB)"/>
    <property type="match status" value="1"/>
</dbReference>
<protein>
    <recommendedName>
        <fullName evidence="8">Regulator of volume decrease after cellular swelling-domain-containing protein</fullName>
    </recommendedName>
</protein>
<proteinExistence type="predicted"/>
<dbReference type="AlphaFoldDB" id="A0A9W9Q2H0"/>
<dbReference type="Pfam" id="PF03517">
    <property type="entry name" value="Voldacs"/>
    <property type="match status" value="1"/>
</dbReference>
<evidence type="ECO:0008006" key="8">
    <source>
        <dbReference type="Google" id="ProtNLM"/>
    </source>
</evidence>
<name>A0A9W9Q2H0_9EURO</name>
<evidence type="ECO:0000256" key="1">
    <source>
        <dbReference type="ARBA" id="ARBA00004123"/>
    </source>
</evidence>
<evidence type="ECO:0000256" key="5">
    <source>
        <dbReference type="SAM" id="MobiDB-lite"/>
    </source>
</evidence>
<dbReference type="GO" id="GO:0045292">
    <property type="term" value="P:mRNA cis splicing, via spliceosome"/>
    <property type="evidence" value="ECO:0007669"/>
    <property type="project" value="TreeGrafter"/>
</dbReference>
<dbReference type="GO" id="GO:0005681">
    <property type="term" value="C:spliceosomal complex"/>
    <property type="evidence" value="ECO:0007669"/>
    <property type="project" value="TreeGrafter"/>
</dbReference>
<dbReference type="GO" id="GO:0000387">
    <property type="term" value="P:spliceosomal snRNP assembly"/>
    <property type="evidence" value="ECO:0007669"/>
    <property type="project" value="TreeGrafter"/>
</dbReference>
<dbReference type="PANTHER" id="PTHR21399:SF0">
    <property type="entry name" value="METHYLOSOME SUBUNIT PICLN"/>
    <property type="match status" value="1"/>
</dbReference>
<evidence type="ECO:0000256" key="2">
    <source>
        <dbReference type="ARBA" id="ARBA00004496"/>
    </source>
</evidence>
<feature type="region of interest" description="Disordered" evidence="5">
    <location>
        <begin position="180"/>
        <end position="201"/>
    </location>
</feature>
<dbReference type="GO" id="GO:0005829">
    <property type="term" value="C:cytosol"/>
    <property type="evidence" value="ECO:0007669"/>
    <property type="project" value="TreeGrafter"/>
</dbReference>
<reference evidence="6" key="2">
    <citation type="journal article" date="2023" name="IMA Fungus">
        <title>Comparative genomic study of the Penicillium genus elucidates a diverse pangenome and 15 lateral gene transfer events.</title>
        <authorList>
            <person name="Petersen C."/>
            <person name="Sorensen T."/>
            <person name="Nielsen M.R."/>
            <person name="Sondergaard T.E."/>
            <person name="Sorensen J.L."/>
            <person name="Fitzpatrick D.A."/>
            <person name="Frisvad J.C."/>
            <person name="Nielsen K.L."/>
        </authorList>
    </citation>
    <scope>NUCLEOTIDE SEQUENCE</scope>
    <source>
        <strain evidence="6">IBT 21472</strain>
    </source>
</reference>
<evidence type="ECO:0000313" key="7">
    <source>
        <dbReference type="Proteomes" id="UP001147746"/>
    </source>
</evidence>
<evidence type="ECO:0000313" key="6">
    <source>
        <dbReference type="EMBL" id="KAJ5323320.1"/>
    </source>
</evidence>
<accession>A0A9W9Q2H0</accession>
<dbReference type="InterPro" id="IPR011993">
    <property type="entry name" value="PH-like_dom_sf"/>
</dbReference>
<evidence type="ECO:0000256" key="3">
    <source>
        <dbReference type="ARBA" id="ARBA00022490"/>
    </source>
</evidence>
<dbReference type="GO" id="GO:0034715">
    <property type="term" value="C:pICln-Sm protein complex"/>
    <property type="evidence" value="ECO:0007669"/>
    <property type="project" value="TreeGrafter"/>
</dbReference>
<keyword evidence="7" id="KW-1185">Reference proteome</keyword>
<keyword evidence="3" id="KW-0963">Cytoplasm</keyword>
<gene>
    <name evidence="6" type="ORF">N7476_001920</name>
</gene>
<dbReference type="EMBL" id="JAPZBO010000002">
    <property type="protein sequence ID" value="KAJ5323320.1"/>
    <property type="molecule type" value="Genomic_DNA"/>
</dbReference>
<feature type="region of interest" description="Disordered" evidence="5">
    <location>
        <begin position="246"/>
        <end position="291"/>
    </location>
</feature>
<dbReference type="PANTHER" id="PTHR21399">
    <property type="entry name" value="CHLORIDE CONDUCTANCE REGULATORY PROTEIN ICLN"/>
    <property type="match status" value="1"/>
</dbReference>
<organism evidence="6 7">
    <name type="scientific">Penicillium atrosanguineum</name>
    <dbReference type="NCBI Taxonomy" id="1132637"/>
    <lineage>
        <taxon>Eukaryota</taxon>
        <taxon>Fungi</taxon>
        <taxon>Dikarya</taxon>
        <taxon>Ascomycota</taxon>
        <taxon>Pezizomycotina</taxon>
        <taxon>Eurotiomycetes</taxon>
        <taxon>Eurotiomycetidae</taxon>
        <taxon>Eurotiales</taxon>
        <taxon>Aspergillaceae</taxon>
        <taxon>Penicillium</taxon>
    </lineage>
</organism>
<reference evidence="6" key="1">
    <citation type="submission" date="2022-12" db="EMBL/GenBank/DDBJ databases">
        <authorList>
            <person name="Petersen C."/>
        </authorList>
    </citation>
    <scope>NUCLEOTIDE SEQUENCE</scope>
    <source>
        <strain evidence="6">IBT 21472</strain>
    </source>
</reference>
<comment type="caution">
    <text evidence="6">The sequence shown here is derived from an EMBL/GenBank/DDBJ whole genome shotgun (WGS) entry which is preliminary data.</text>
</comment>
<keyword evidence="4" id="KW-0539">Nucleus</keyword>
<dbReference type="Proteomes" id="UP001147746">
    <property type="component" value="Unassembled WGS sequence"/>
</dbReference>